<dbReference type="NCBIfam" id="NF041390">
    <property type="entry name" value="TadE_Rv3655c"/>
    <property type="match status" value="1"/>
</dbReference>
<comment type="caution">
    <text evidence="2">The sequence shown here is derived from an EMBL/GenBank/DDBJ whole genome shotgun (WGS) entry which is preliminary data.</text>
</comment>
<keyword evidence="1" id="KW-0812">Transmembrane</keyword>
<gene>
    <name evidence="2" type="ORF">D5S18_06420</name>
</gene>
<evidence type="ECO:0000313" key="2">
    <source>
        <dbReference type="EMBL" id="RJO78056.1"/>
    </source>
</evidence>
<keyword evidence="1" id="KW-1133">Transmembrane helix</keyword>
<dbReference type="InterPro" id="IPR049790">
    <property type="entry name" value="Rv3655c/TadE"/>
</dbReference>
<dbReference type="OrthoDB" id="4559555at2"/>
<name>A0A3A4KQ65_9NOCA</name>
<reference evidence="2 3" key="1">
    <citation type="submission" date="2018-09" db="EMBL/GenBank/DDBJ databases">
        <title>YIM PH21274 draft genome.</title>
        <authorList>
            <person name="Miao C."/>
        </authorList>
    </citation>
    <scope>NUCLEOTIDE SEQUENCE [LARGE SCALE GENOMIC DNA]</scope>
    <source>
        <strain evidence="2 3">YIM PH 21724</strain>
    </source>
</reference>
<keyword evidence="1" id="KW-0472">Membrane</keyword>
<dbReference type="AlphaFoldDB" id="A0A3A4KQ65"/>
<dbReference type="EMBL" id="QZFU01000014">
    <property type="protein sequence ID" value="RJO78056.1"/>
    <property type="molecule type" value="Genomic_DNA"/>
</dbReference>
<proteinExistence type="predicted"/>
<sequence length="118" mass="12145">MRRGATCFARDAGAVTVEAAIALTAVVLAVVLCLGALLAASTQVRCVDAAREAARLAARGDRATALDAARRVAPPAAEISLRADADHWTAVVTARTHLLPGLRLRAEAIAANEPDPTP</sequence>
<organism evidence="2 3">
    <name type="scientific">Nocardia panacis</name>
    <dbReference type="NCBI Taxonomy" id="2340916"/>
    <lineage>
        <taxon>Bacteria</taxon>
        <taxon>Bacillati</taxon>
        <taxon>Actinomycetota</taxon>
        <taxon>Actinomycetes</taxon>
        <taxon>Mycobacteriales</taxon>
        <taxon>Nocardiaceae</taxon>
        <taxon>Nocardia</taxon>
    </lineage>
</organism>
<feature type="transmembrane region" description="Helical" evidence="1">
    <location>
        <begin position="12"/>
        <end position="38"/>
    </location>
</feature>
<accession>A0A3A4KQ65</accession>
<protein>
    <submittedName>
        <fullName evidence="2">Pilus assembly protein TadE</fullName>
    </submittedName>
</protein>
<dbReference type="Proteomes" id="UP000266677">
    <property type="component" value="Unassembled WGS sequence"/>
</dbReference>
<keyword evidence="3" id="KW-1185">Reference proteome</keyword>
<evidence type="ECO:0000313" key="3">
    <source>
        <dbReference type="Proteomes" id="UP000266677"/>
    </source>
</evidence>
<evidence type="ECO:0000256" key="1">
    <source>
        <dbReference type="SAM" id="Phobius"/>
    </source>
</evidence>